<dbReference type="RefSeq" id="WP_117330984.1">
    <property type="nucleotide sequence ID" value="NZ_QUWK01000011.1"/>
</dbReference>
<dbReference type="Proteomes" id="UP000264002">
    <property type="component" value="Unassembled WGS sequence"/>
</dbReference>
<dbReference type="EMBL" id="QUWK01000011">
    <property type="protein sequence ID" value="RFU94230.1"/>
    <property type="molecule type" value="Genomic_DNA"/>
</dbReference>
<dbReference type="Pfam" id="PF02325">
    <property type="entry name" value="CCB3_YggT"/>
    <property type="match status" value="1"/>
</dbReference>
<keyword evidence="1" id="KW-0472">Membrane</keyword>
<evidence type="ECO:0000313" key="3">
    <source>
        <dbReference type="Proteomes" id="UP000264002"/>
    </source>
</evidence>
<keyword evidence="3" id="KW-1185">Reference proteome</keyword>
<reference evidence="2 3" key="2">
    <citation type="submission" date="2018-09" db="EMBL/GenBank/DDBJ databases">
        <title>Genome of Sphaerochaeta halotolerans strain 4-11.</title>
        <authorList>
            <person name="Nazina T.N."/>
            <person name="Sokolova D.S."/>
        </authorList>
    </citation>
    <scope>NUCLEOTIDE SEQUENCE [LARGE SCALE GENOMIC DNA]</scope>
    <source>
        <strain evidence="2 3">4-11</strain>
    </source>
</reference>
<name>A0A372MGB4_9SPIR</name>
<dbReference type="InterPro" id="IPR003425">
    <property type="entry name" value="CCB3/YggT"/>
</dbReference>
<organism evidence="2 3">
    <name type="scientific">Sphaerochaeta halotolerans</name>
    <dbReference type="NCBI Taxonomy" id="2293840"/>
    <lineage>
        <taxon>Bacteria</taxon>
        <taxon>Pseudomonadati</taxon>
        <taxon>Spirochaetota</taxon>
        <taxon>Spirochaetia</taxon>
        <taxon>Spirochaetales</taxon>
        <taxon>Sphaerochaetaceae</taxon>
        <taxon>Sphaerochaeta</taxon>
    </lineage>
</organism>
<dbReference type="OrthoDB" id="47652at2"/>
<keyword evidence="1" id="KW-0812">Transmembrane</keyword>
<dbReference type="AlphaFoldDB" id="A0A372MGB4"/>
<feature type="transmembrane region" description="Helical" evidence="1">
    <location>
        <begin position="20"/>
        <end position="43"/>
    </location>
</feature>
<feature type="transmembrane region" description="Helical" evidence="1">
    <location>
        <begin position="130"/>
        <end position="147"/>
    </location>
</feature>
<keyword evidence="1" id="KW-1133">Transmembrane helix</keyword>
<evidence type="ECO:0000256" key="1">
    <source>
        <dbReference type="SAM" id="Phobius"/>
    </source>
</evidence>
<feature type="transmembrane region" description="Helical" evidence="1">
    <location>
        <begin position="104"/>
        <end position="124"/>
    </location>
</feature>
<gene>
    <name evidence="2" type="ORF">DYP60_10605</name>
</gene>
<feature type="transmembrane region" description="Helical" evidence="1">
    <location>
        <begin position="191"/>
        <end position="212"/>
    </location>
</feature>
<sequence length="217" mass="24633">MNQTYYESGMTATAGGNVLMSIASIAASLLSFYSLLIWLRIILTWIRVPGQTRENPLAYYIGKIVDPYLSWFRGISSLRRSHIDLTPLVALAVLSVVQSMLRLYGAYGTITVGMVVALILQTLWSYLVSPIFWFLIILLGIRLFLCYKRSAKTISYITMLDSLIGGVLNWVQRIFYHKRAINDRQLVTTALVFFIVLYIAASFALRFLLNFFGTLSF</sequence>
<evidence type="ECO:0000313" key="2">
    <source>
        <dbReference type="EMBL" id="RFU94230.1"/>
    </source>
</evidence>
<accession>A0A372MGB4</accession>
<comment type="caution">
    <text evidence="2">The sequence shown here is derived from an EMBL/GenBank/DDBJ whole genome shotgun (WGS) entry which is preliminary data.</text>
</comment>
<proteinExistence type="predicted"/>
<reference evidence="3" key="1">
    <citation type="submission" date="2018-08" db="EMBL/GenBank/DDBJ databases">
        <authorList>
            <person name="Grouzdev D.S."/>
            <person name="Krutkina M.S."/>
        </authorList>
    </citation>
    <scope>NUCLEOTIDE SEQUENCE [LARGE SCALE GENOMIC DNA]</scope>
    <source>
        <strain evidence="3">4-11</strain>
    </source>
</reference>
<dbReference type="GO" id="GO:0016020">
    <property type="term" value="C:membrane"/>
    <property type="evidence" value="ECO:0007669"/>
    <property type="project" value="InterPro"/>
</dbReference>
<protein>
    <submittedName>
        <fullName evidence="2">YggT family protein</fullName>
    </submittedName>
</protein>